<evidence type="ECO:0008006" key="2">
    <source>
        <dbReference type="Google" id="ProtNLM"/>
    </source>
</evidence>
<name>A0A8S5TZ51_9CAUD</name>
<accession>A0A8S5TZ51</accession>
<reference evidence="1" key="1">
    <citation type="journal article" date="2021" name="Proc. Natl. Acad. Sci. U.S.A.">
        <title>A Catalog of Tens of Thousands of Viruses from Human Metagenomes Reveals Hidden Associations with Chronic Diseases.</title>
        <authorList>
            <person name="Tisza M.J."/>
            <person name="Buck C.B."/>
        </authorList>
    </citation>
    <scope>NUCLEOTIDE SEQUENCE</scope>
    <source>
        <strain evidence="1">CtnPP24</strain>
    </source>
</reference>
<proteinExistence type="predicted"/>
<dbReference type="EMBL" id="BK015962">
    <property type="protein sequence ID" value="DAF87455.1"/>
    <property type="molecule type" value="Genomic_DNA"/>
</dbReference>
<evidence type="ECO:0000313" key="1">
    <source>
        <dbReference type="EMBL" id="DAF87455.1"/>
    </source>
</evidence>
<sequence>MAVSKMAFKIVKSAVQIRLERGEELEDILASYPKLSAEQVAELREFYTPKESE</sequence>
<organism evidence="1">
    <name type="scientific">Siphoviridae sp. ctnPP24</name>
    <dbReference type="NCBI Taxonomy" id="2825662"/>
    <lineage>
        <taxon>Viruses</taxon>
        <taxon>Duplodnaviria</taxon>
        <taxon>Heunggongvirae</taxon>
        <taxon>Uroviricota</taxon>
        <taxon>Caudoviricetes</taxon>
    </lineage>
</organism>
<protein>
    <recommendedName>
        <fullName evidence="2">DUF433 domain-containing protein</fullName>
    </recommendedName>
</protein>